<protein>
    <submittedName>
        <fullName evidence="1">Uncharacterized protein</fullName>
    </submittedName>
</protein>
<dbReference type="AlphaFoldDB" id="A0A1X0A560"/>
<sequence length="87" mass="9901">MKRTFSDEEYAKALRGSASPSDIEWLHRHLRGDTEPRLPGFKAGRKWRATEDDIDQAIELLRPKRVAVPVVPAASSMTRTSRRRLSA</sequence>
<accession>A0A1X0A560</accession>
<reference evidence="1 2" key="1">
    <citation type="submission" date="2017-02" db="EMBL/GenBank/DDBJ databases">
        <title>The new phylogeny of genus Mycobacterium.</title>
        <authorList>
            <person name="Tortoli E."/>
            <person name="Trovato A."/>
            <person name="Cirillo D.M."/>
        </authorList>
    </citation>
    <scope>NUCLEOTIDE SEQUENCE [LARGE SCALE GENOMIC DNA]</scope>
    <source>
        <strain evidence="1 2">RW6</strain>
    </source>
</reference>
<dbReference type="OrthoDB" id="4571489at2"/>
<organism evidence="1 2">
    <name type="scientific">Mycobacterium aquaticum</name>
    <dbReference type="NCBI Taxonomy" id="1927124"/>
    <lineage>
        <taxon>Bacteria</taxon>
        <taxon>Bacillati</taxon>
        <taxon>Actinomycetota</taxon>
        <taxon>Actinomycetes</taxon>
        <taxon>Mycobacteriales</taxon>
        <taxon>Mycobacteriaceae</taxon>
        <taxon>Mycobacterium</taxon>
    </lineage>
</organism>
<dbReference type="Proteomes" id="UP000192448">
    <property type="component" value="Unassembled WGS sequence"/>
</dbReference>
<dbReference type="EMBL" id="MVHF01000054">
    <property type="protein sequence ID" value="ORA25207.1"/>
    <property type="molecule type" value="Genomic_DNA"/>
</dbReference>
<evidence type="ECO:0000313" key="2">
    <source>
        <dbReference type="Proteomes" id="UP000192448"/>
    </source>
</evidence>
<proteinExistence type="predicted"/>
<evidence type="ECO:0000313" key="1">
    <source>
        <dbReference type="EMBL" id="ORA25207.1"/>
    </source>
</evidence>
<dbReference type="RefSeq" id="WP_083169826.1">
    <property type="nucleotide sequence ID" value="NZ_MVHF01000054.1"/>
</dbReference>
<keyword evidence="2" id="KW-1185">Reference proteome</keyword>
<comment type="caution">
    <text evidence="1">The sequence shown here is derived from an EMBL/GenBank/DDBJ whole genome shotgun (WGS) entry which is preliminary data.</text>
</comment>
<dbReference type="STRING" id="1927124.BST13_33345"/>
<name>A0A1X0A560_9MYCO</name>
<gene>
    <name evidence="1" type="ORF">BST13_33345</name>
</gene>